<dbReference type="EMBL" id="KV878213">
    <property type="protein sequence ID" value="OJJ34256.1"/>
    <property type="molecule type" value="Genomic_DNA"/>
</dbReference>
<evidence type="ECO:0000256" key="4">
    <source>
        <dbReference type="ARBA" id="ARBA00022777"/>
    </source>
</evidence>
<evidence type="ECO:0000256" key="7">
    <source>
        <dbReference type="PROSITE-ProRule" id="PRU10141"/>
    </source>
</evidence>
<evidence type="ECO:0000256" key="5">
    <source>
        <dbReference type="ARBA" id="ARBA00022840"/>
    </source>
</evidence>
<feature type="compositionally biased region" description="Pro residues" evidence="8">
    <location>
        <begin position="516"/>
        <end position="528"/>
    </location>
</feature>
<feature type="compositionally biased region" description="Low complexity" evidence="8">
    <location>
        <begin position="494"/>
        <end position="515"/>
    </location>
</feature>
<protein>
    <recommendedName>
        <fullName evidence="9">Protein kinase domain-containing protein</fullName>
    </recommendedName>
</protein>
<dbReference type="InterPro" id="IPR011009">
    <property type="entry name" value="Kinase-like_dom_sf"/>
</dbReference>
<dbReference type="Gene3D" id="1.10.510.10">
    <property type="entry name" value="Transferase(Phosphotransferase) domain 1"/>
    <property type="match status" value="1"/>
</dbReference>
<dbReference type="Pfam" id="PF00069">
    <property type="entry name" value="Pkinase"/>
    <property type="match status" value="1"/>
</dbReference>
<feature type="region of interest" description="Disordered" evidence="8">
    <location>
        <begin position="16"/>
        <end position="44"/>
    </location>
</feature>
<keyword evidence="4" id="KW-0418">Kinase</keyword>
<evidence type="ECO:0000313" key="11">
    <source>
        <dbReference type="Proteomes" id="UP000184383"/>
    </source>
</evidence>
<dbReference type="InterPro" id="IPR049613">
    <property type="entry name" value="Byr1-like_cat"/>
</dbReference>
<dbReference type="GO" id="GO:0004674">
    <property type="term" value="F:protein serine/threonine kinase activity"/>
    <property type="evidence" value="ECO:0007669"/>
    <property type="project" value="UniProtKB-KW"/>
</dbReference>
<feature type="binding site" evidence="7">
    <location>
        <position position="96"/>
    </location>
    <ligand>
        <name>ATP</name>
        <dbReference type="ChEBI" id="CHEBI:30616"/>
    </ligand>
</feature>
<gene>
    <name evidence="10" type="ORF">ASPWEDRAFT_114068</name>
</gene>
<dbReference type="GO" id="GO:0004712">
    <property type="term" value="F:protein serine/threonine/tyrosine kinase activity"/>
    <property type="evidence" value="ECO:0007669"/>
    <property type="project" value="UniProtKB-ARBA"/>
</dbReference>
<dbReference type="GO" id="GO:0000165">
    <property type="term" value="P:MAPK cascade"/>
    <property type="evidence" value="ECO:0007669"/>
    <property type="project" value="UniProtKB-ARBA"/>
</dbReference>
<dbReference type="RefSeq" id="XP_040687932.1">
    <property type="nucleotide sequence ID" value="XM_040828460.1"/>
</dbReference>
<dbReference type="Gene3D" id="3.30.200.20">
    <property type="entry name" value="Phosphorylase Kinase, domain 1"/>
    <property type="match status" value="1"/>
</dbReference>
<dbReference type="InterPro" id="IPR050915">
    <property type="entry name" value="MAP_kinase_kinase"/>
</dbReference>
<dbReference type="PROSITE" id="PS00107">
    <property type="entry name" value="PROTEIN_KINASE_ATP"/>
    <property type="match status" value="1"/>
</dbReference>
<comment type="similarity">
    <text evidence="6">Belongs to the protein kinase superfamily. STE Ser/Thr protein kinase family. MAP kinase kinase subfamily.</text>
</comment>
<keyword evidence="2" id="KW-0808">Transferase</keyword>
<dbReference type="SUPFAM" id="SSF56112">
    <property type="entry name" value="Protein kinase-like (PK-like)"/>
    <property type="match status" value="1"/>
</dbReference>
<reference evidence="11" key="1">
    <citation type="journal article" date="2017" name="Genome Biol.">
        <title>Comparative genomics reveals high biological diversity and specific adaptations in the industrially and medically important fungal genus Aspergillus.</title>
        <authorList>
            <person name="de Vries R.P."/>
            <person name="Riley R."/>
            <person name="Wiebenga A."/>
            <person name="Aguilar-Osorio G."/>
            <person name="Amillis S."/>
            <person name="Uchima C.A."/>
            <person name="Anderluh G."/>
            <person name="Asadollahi M."/>
            <person name="Askin M."/>
            <person name="Barry K."/>
            <person name="Battaglia E."/>
            <person name="Bayram O."/>
            <person name="Benocci T."/>
            <person name="Braus-Stromeyer S.A."/>
            <person name="Caldana C."/>
            <person name="Canovas D."/>
            <person name="Cerqueira G.C."/>
            <person name="Chen F."/>
            <person name="Chen W."/>
            <person name="Choi C."/>
            <person name="Clum A."/>
            <person name="Dos Santos R.A."/>
            <person name="Damasio A.R."/>
            <person name="Diallinas G."/>
            <person name="Emri T."/>
            <person name="Fekete E."/>
            <person name="Flipphi M."/>
            <person name="Freyberg S."/>
            <person name="Gallo A."/>
            <person name="Gournas C."/>
            <person name="Habgood R."/>
            <person name="Hainaut M."/>
            <person name="Harispe M.L."/>
            <person name="Henrissat B."/>
            <person name="Hilden K.S."/>
            <person name="Hope R."/>
            <person name="Hossain A."/>
            <person name="Karabika E."/>
            <person name="Karaffa L."/>
            <person name="Karanyi Z."/>
            <person name="Krasevec N."/>
            <person name="Kuo A."/>
            <person name="Kusch H."/>
            <person name="LaButti K."/>
            <person name="Lagendijk E.L."/>
            <person name="Lapidus A."/>
            <person name="Levasseur A."/>
            <person name="Lindquist E."/>
            <person name="Lipzen A."/>
            <person name="Logrieco A.F."/>
            <person name="MacCabe A."/>
            <person name="Maekelae M.R."/>
            <person name="Malavazi I."/>
            <person name="Melin P."/>
            <person name="Meyer V."/>
            <person name="Mielnichuk N."/>
            <person name="Miskei M."/>
            <person name="Molnar A.P."/>
            <person name="Mule G."/>
            <person name="Ngan C.Y."/>
            <person name="Orejas M."/>
            <person name="Orosz E."/>
            <person name="Ouedraogo J.P."/>
            <person name="Overkamp K.M."/>
            <person name="Park H.-S."/>
            <person name="Perrone G."/>
            <person name="Piumi F."/>
            <person name="Punt P.J."/>
            <person name="Ram A.F."/>
            <person name="Ramon A."/>
            <person name="Rauscher S."/>
            <person name="Record E."/>
            <person name="Riano-Pachon D.M."/>
            <person name="Robert V."/>
            <person name="Roehrig J."/>
            <person name="Ruller R."/>
            <person name="Salamov A."/>
            <person name="Salih N.S."/>
            <person name="Samson R.A."/>
            <person name="Sandor E."/>
            <person name="Sanguinetti M."/>
            <person name="Schuetze T."/>
            <person name="Sepcic K."/>
            <person name="Shelest E."/>
            <person name="Sherlock G."/>
            <person name="Sophianopoulou V."/>
            <person name="Squina F.M."/>
            <person name="Sun H."/>
            <person name="Susca A."/>
            <person name="Todd R.B."/>
            <person name="Tsang A."/>
            <person name="Unkles S.E."/>
            <person name="van de Wiele N."/>
            <person name="van Rossen-Uffink D."/>
            <person name="Oliveira J.V."/>
            <person name="Vesth T.C."/>
            <person name="Visser J."/>
            <person name="Yu J.-H."/>
            <person name="Zhou M."/>
            <person name="Andersen M.R."/>
            <person name="Archer D.B."/>
            <person name="Baker S.E."/>
            <person name="Benoit I."/>
            <person name="Brakhage A.A."/>
            <person name="Braus G.H."/>
            <person name="Fischer R."/>
            <person name="Frisvad J.C."/>
            <person name="Goldman G.H."/>
            <person name="Houbraken J."/>
            <person name="Oakley B."/>
            <person name="Pocsi I."/>
            <person name="Scazzocchio C."/>
            <person name="Seiboth B."/>
            <person name="vanKuyk P.A."/>
            <person name="Wortman J."/>
            <person name="Dyer P.S."/>
            <person name="Grigoriev I.V."/>
        </authorList>
    </citation>
    <scope>NUCLEOTIDE SEQUENCE [LARGE SCALE GENOMIC DNA]</scope>
    <source>
        <strain evidence="11">DTO 134E9</strain>
    </source>
</reference>
<evidence type="ECO:0000313" key="10">
    <source>
        <dbReference type="EMBL" id="OJJ34256.1"/>
    </source>
</evidence>
<dbReference type="InterPro" id="IPR017441">
    <property type="entry name" value="Protein_kinase_ATP_BS"/>
</dbReference>
<evidence type="ECO:0000256" key="3">
    <source>
        <dbReference type="ARBA" id="ARBA00022741"/>
    </source>
</evidence>
<evidence type="ECO:0000259" key="9">
    <source>
        <dbReference type="PROSITE" id="PS50011"/>
    </source>
</evidence>
<dbReference type="GeneID" id="63744308"/>
<dbReference type="Proteomes" id="UP000184383">
    <property type="component" value="Unassembled WGS sequence"/>
</dbReference>
<dbReference type="PANTHER" id="PTHR47448">
    <property type="entry name" value="DUAL SPECIFICITY MITOGEN-ACTIVATED PROTEIN KINASE KINASE DSOR1-LIKE PROTEIN"/>
    <property type="match status" value="1"/>
</dbReference>
<dbReference type="FunFam" id="1.10.510.10:FF:000253">
    <property type="entry name" value="MAP kinase kinase Ste7"/>
    <property type="match status" value="1"/>
</dbReference>
<dbReference type="SMART" id="SM00220">
    <property type="entry name" value="S_TKc"/>
    <property type="match status" value="1"/>
</dbReference>
<dbReference type="VEuPathDB" id="FungiDB:ASPWEDRAFT_114068"/>
<keyword evidence="11" id="KW-1185">Reference proteome</keyword>
<dbReference type="STRING" id="1073089.A0A1L9RH46"/>
<dbReference type="InterPro" id="IPR000719">
    <property type="entry name" value="Prot_kinase_dom"/>
</dbReference>
<dbReference type="GO" id="GO:0005524">
    <property type="term" value="F:ATP binding"/>
    <property type="evidence" value="ECO:0007669"/>
    <property type="project" value="UniProtKB-UniRule"/>
</dbReference>
<keyword evidence="3 7" id="KW-0547">Nucleotide-binding</keyword>
<dbReference type="AlphaFoldDB" id="A0A1L9RH46"/>
<proteinExistence type="inferred from homology"/>
<dbReference type="PANTHER" id="PTHR47448:SF1">
    <property type="entry name" value="SERINE_THREONINE-PROTEIN KINASE STE7 HOMOLOG"/>
    <property type="match status" value="1"/>
</dbReference>
<dbReference type="PROSITE" id="PS50011">
    <property type="entry name" value="PROTEIN_KINASE_DOM"/>
    <property type="match status" value="1"/>
</dbReference>
<dbReference type="OrthoDB" id="10252354at2759"/>
<evidence type="ECO:0000256" key="6">
    <source>
        <dbReference type="ARBA" id="ARBA00038035"/>
    </source>
</evidence>
<name>A0A1L9RH46_ASPWE</name>
<evidence type="ECO:0000256" key="8">
    <source>
        <dbReference type="SAM" id="MobiDB-lite"/>
    </source>
</evidence>
<feature type="region of interest" description="Disordered" evidence="8">
    <location>
        <begin position="358"/>
        <end position="541"/>
    </location>
</feature>
<keyword evidence="5 7" id="KW-0067">ATP-binding</keyword>
<dbReference type="PROSITE" id="PS00108">
    <property type="entry name" value="PROTEIN_KINASE_ST"/>
    <property type="match status" value="1"/>
</dbReference>
<accession>A0A1L9RH46</accession>
<evidence type="ECO:0000256" key="2">
    <source>
        <dbReference type="ARBA" id="ARBA00022679"/>
    </source>
</evidence>
<keyword evidence="1" id="KW-0723">Serine/threonine-protein kinase</keyword>
<dbReference type="FunFam" id="3.30.200.20:FF:000261">
    <property type="entry name" value="MAP kinase kinase Ste7"/>
    <property type="match status" value="1"/>
</dbReference>
<dbReference type="InterPro" id="IPR008271">
    <property type="entry name" value="Ser/Thr_kinase_AS"/>
</dbReference>
<feature type="domain" description="Protein kinase" evidence="9">
    <location>
        <begin position="67"/>
        <end position="334"/>
    </location>
</feature>
<sequence length="541" mass="59172">MADQFKARTLKRKNVKGLALNAAPKPSAQPSDGNAQAPGAIGGIETTRTDTLEIGLEFRLDLRSEDLVTLKELGAGNGGTVSKVMHASTKVVMARKIIRVDAKEKVRKQILRELQVGHDCNSPHIVTFYGAFQNEARDIVLCMEYMDCGSLDRISKDFGPVRVDVLGKITESILAGLVYLYETHRIMHRDIKPSNILVNSRGNIKLCDFGVATETVNSIADTFVGTSTYMAPERIQGGAYTVRSDVWSVGLTVMELAVGRFPFDASDSAAGDRASAGPMGILDLLQQIVHEPAPKLPKSDAFPPILHEFVAKCLLKKSEERPTPRELFDKDAFLQAAKRTPVDLHEWAVSMMERHNRKSYLGPVGPPPARSFKNKEKESSSTSSSSHPNQPPKPAPSKPSRTPHYTPTTGEIPLNIVNDVPSHHNHHQRYYPTSSHPSPRDPVRSTRSPPPVSLEHLSLETTDDEHRYGRRPSRHHLGDPYSAVDAPTRPHIGSRSASSNNTRSRTGLQSAALPIRAPPPPSGPPPAAPVSAGGSWRRQPN</sequence>
<dbReference type="CDD" id="cd06620">
    <property type="entry name" value="PKc_Byr1_like"/>
    <property type="match status" value="1"/>
</dbReference>
<organism evidence="10 11">
    <name type="scientific">Aspergillus wentii DTO 134E9</name>
    <dbReference type="NCBI Taxonomy" id="1073089"/>
    <lineage>
        <taxon>Eukaryota</taxon>
        <taxon>Fungi</taxon>
        <taxon>Dikarya</taxon>
        <taxon>Ascomycota</taxon>
        <taxon>Pezizomycotina</taxon>
        <taxon>Eurotiomycetes</taxon>
        <taxon>Eurotiomycetidae</taxon>
        <taxon>Eurotiales</taxon>
        <taxon>Aspergillaceae</taxon>
        <taxon>Aspergillus</taxon>
        <taxon>Aspergillus subgen. Cremei</taxon>
    </lineage>
</organism>
<evidence type="ECO:0000256" key="1">
    <source>
        <dbReference type="ARBA" id="ARBA00022527"/>
    </source>
</evidence>